<dbReference type="EMBL" id="WIXE01005140">
    <property type="protein sequence ID" value="KAK5982426.1"/>
    <property type="molecule type" value="Genomic_DNA"/>
</dbReference>
<protein>
    <submittedName>
        <fullName evidence="3">Uncharacterized protein</fullName>
    </submittedName>
</protein>
<sequence length="436" mass="51594">MAAREHEYEFAKKRQAEERKLIDEIRRKRACVKNASRFPTEKNIQSKIRNFIRSILSIVTSNYLSVSFANVRGNRPQYFADMKASLYRSQLEKIHLEVSCTLDRIRFAAEGISMAHEVYNLLVLSDGAIESSRESFFSEDEQGVMLEPNFTADFIRKEIDFLEELRHQIENEIKEAQIQEESEEHESAFDSMKRMITEMREDMETKHTQLQMEISNQNERINEMFKVLLEMKKTSSRANEIYEHCEQAPTEDKKDPEEQPEEDLLDLPDDNDLKEYGYYDNSTTSVLNSSDDGIDPKQESYREDQRTLELKERRAEIKEYLKEMSTVPERKISRVDQMRYKDQYLVCAFCLVKGQHYSDSCPSYVSVKSRKKRVRCRLCLDSRHDTEQCRSEVKRCRYCGSKNHDKALCILPEDIDDNYRELEEIQKEIESFDESY</sequence>
<comment type="caution">
    <text evidence="3">The sequence shown here is derived from an EMBL/GenBank/DDBJ whole genome shotgun (WGS) entry which is preliminary data.</text>
</comment>
<reference evidence="3 4" key="1">
    <citation type="submission" date="2019-10" db="EMBL/GenBank/DDBJ databases">
        <title>Assembly and Annotation for the nematode Trichostrongylus colubriformis.</title>
        <authorList>
            <person name="Martin J."/>
        </authorList>
    </citation>
    <scope>NUCLEOTIDE SEQUENCE [LARGE SCALE GENOMIC DNA]</scope>
    <source>
        <strain evidence="3">G859</strain>
        <tissue evidence="3">Whole worm</tissue>
    </source>
</reference>
<feature type="compositionally biased region" description="Acidic residues" evidence="2">
    <location>
        <begin position="258"/>
        <end position="270"/>
    </location>
</feature>
<dbReference type="AlphaFoldDB" id="A0AAN8IQQ8"/>
<evidence type="ECO:0000313" key="4">
    <source>
        <dbReference type="Proteomes" id="UP001331761"/>
    </source>
</evidence>
<evidence type="ECO:0000256" key="1">
    <source>
        <dbReference type="SAM" id="Coils"/>
    </source>
</evidence>
<organism evidence="3 4">
    <name type="scientific">Trichostrongylus colubriformis</name>
    <name type="common">Black scour worm</name>
    <dbReference type="NCBI Taxonomy" id="6319"/>
    <lineage>
        <taxon>Eukaryota</taxon>
        <taxon>Metazoa</taxon>
        <taxon>Ecdysozoa</taxon>
        <taxon>Nematoda</taxon>
        <taxon>Chromadorea</taxon>
        <taxon>Rhabditida</taxon>
        <taxon>Rhabditina</taxon>
        <taxon>Rhabditomorpha</taxon>
        <taxon>Strongyloidea</taxon>
        <taxon>Trichostrongylidae</taxon>
        <taxon>Trichostrongylus</taxon>
    </lineage>
</organism>
<feature type="coiled-coil region" evidence="1">
    <location>
        <begin position="152"/>
        <end position="220"/>
    </location>
</feature>
<dbReference type="Proteomes" id="UP001331761">
    <property type="component" value="Unassembled WGS sequence"/>
</dbReference>
<keyword evidence="4" id="KW-1185">Reference proteome</keyword>
<accession>A0AAN8IQQ8</accession>
<keyword evidence="1" id="KW-0175">Coiled coil</keyword>
<evidence type="ECO:0000256" key="2">
    <source>
        <dbReference type="SAM" id="MobiDB-lite"/>
    </source>
</evidence>
<evidence type="ECO:0000313" key="3">
    <source>
        <dbReference type="EMBL" id="KAK5982426.1"/>
    </source>
</evidence>
<feature type="region of interest" description="Disordered" evidence="2">
    <location>
        <begin position="245"/>
        <end position="305"/>
    </location>
</feature>
<name>A0AAN8IQQ8_TRICO</name>
<proteinExistence type="predicted"/>
<gene>
    <name evidence="3" type="ORF">GCK32_022784</name>
</gene>
<feature type="compositionally biased region" description="Basic and acidic residues" evidence="2">
    <location>
        <begin position="294"/>
        <end position="305"/>
    </location>
</feature>
<feature type="compositionally biased region" description="Basic and acidic residues" evidence="2">
    <location>
        <begin position="245"/>
        <end position="257"/>
    </location>
</feature>
<feature type="compositionally biased region" description="Polar residues" evidence="2">
    <location>
        <begin position="280"/>
        <end position="291"/>
    </location>
</feature>